<keyword evidence="1" id="KW-1133">Transmembrane helix</keyword>
<dbReference type="Proteomes" id="UP000314986">
    <property type="component" value="Unassembled WGS sequence"/>
</dbReference>
<evidence type="ECO:0000313" key="3">
    <source>
        <dbReference type="Ensembl" id="ENSCMIP00000025219.1"/>
    </source>
</evidence>
<dbReference type="Gene3D" id="2.60.40.10">
    <property type="entry name" value="Immunoglobulins"/>
    <property type="match status" value="1"/>
</dbReference>
<sequence>MKIEVKNISFTSALVSWSPPQRSCLRNFYQIMYRPNWNRILSGISRQNFPREKLVPLSHTSITLKALTPSTQYIFCMACQGTHLSRDQCTTFHTMAKETVVVGGKKLDLAMIVWLTSSTLLIIIVIILLYGCFKMWVKRCKRNAKGYNLSHSTTANREASQAWHVGNAETALVEVQFEVPTLALLDRFAESKSDALIEKAFSGTKNLLSQKRDSDKRAILPQSGYE</sequence>
<name>A0A4W3I5H1_CALMI</name>
<dbReference type="KEGG" id="cmk:103178215"/>
<dbReference type="GeneID" id="103178215"/>
<accession>A0A4W3I5H1</accession>
<dbReference type="InterPro" id="IPR003961">
    <property type="entry name" value="FN3_dom"/>
</dbReference>
<dbReference type="SUPFAM" id="SSF49265">
    <property type="entry name" value="Fibronectin type III"/>
    <property type="match status" value="1"/>
</dbReference>
<dbReference type="PANTHER" id="PTHR37361">
    <property type="entry name" value="FIBRONECTIN TYPE III DOMAIN-CONTAINING PROTEIN 9"/>
    <property type="match status" value="1"/>
</dbReference>
<dbReference type="InterPro" id="IPR036116">
    <property type="entry name" value="FN3_sf"/>
</dbReference>
<reference evidence="4" key="2">
    <citation type="journal article" date="2007" name="PLoS Biol.">
        <title>Survey sequencing and comparative analysis of the elephant shark (Callorhinchus milii) genome.</title>
        <authorList>
            <person name="Venkatesh B."/>
            <person name="Kirkness E.F."/>
            <person name="Loh Y.H."/>
            <person name="Halpern A.L."/>
            <person name="Lee A.P."/>
            <person name="Johnson J."/>
            <person name="Dandona N."/>
            <person name="Viswanathan L.D."/>
            <person name="Tay A."/>
            <person name="Venter J.C."/>
            <person name="Strausberg R.L."/>
            <person name="Brenner S."/>
        </authorList>
    </citation>
    <scope>NUCLEOTIDE SEQUENCE [LARGE SCALE GENOMIC DNA]</scope>
</reference>
<proteinExistence type="predicted"/>
<reference evidence="4" key="3">
    <citation type="journal article" date="2014" name="Nature">
        <title>Elephant shark genome provides unique insights into gnathostome evolution.</title>
        <authorList>
            <consortium name="International Elephant Shark Genome Sequencing Consortium"/>
            <person name="Venkatesh B."/>
            <person name="Lee A.P."/>
            <person name="Ravi V."/>
            <person name="Maurya A.K."/>
            <person name="Lian M.M."/>
            <person name="Swann J.B."/>
            <person name="Ohta Y."/>
            <person name="Flajnik M.F."/>
            <person name="Sutoh Y."/>
            <person name="Kasahara M."/>
            <person name="Hoon S."/>
            <person name="Gangu V."/>
            <person name="Roy S.W."/>
            <person name="Irimia M."/>
            <person name="Korzh V."/>
            <person name="Kondrychyn I."/>
            <person name="Lim Z.W."/>
            <person name="Tay B.H."/>
            <person name="Tohari S."/>
            <person name="Kong K.W."/>
            <person name="Ho S."/>
            <person name="Lorente-Galdos B."/>
            <person name="Quilez J."/>
            <person name="Marques-Bonet T."/>
            <person name="Raney B.J."/>
            <person name="Ingham P.W."/>
            <person name="Tay A."/>
            <person name="Hillier L.W."/>
            <person name="Minx P."/>
            <person name="Boehm T."/>
            <person name="Wilson R.K."/>
            <person name="Brenner S."/>
            <person name="Warren W.C."/>
        </authorList>
    </citation>
    <scope>NUCLEOTIDE SEQUENCE [LARGE SCALE GENOMIC DNA]</scope>
</reference>
<dbReference type="PANTHER" id="PTHR37361:SF4">
    <property type="entry name" value="FIBRONECTIN TYPE-III DOMAIN-CONTAINING PROTEIN"/>
    <property type="match status" value="1"/>
</dbReference>
<dbReference type="GeneTree" id="ENSGT00940000165545"/>
<keyword evidence="1" id="KW-0812">Transmembrane</keyword>
<protein>
    <recommendedName>
        <fullName evidence="2">Fibronectin type-III domain-containing protein</fullName>
    </recommendedName>
</protein>
<feature type="transmembrane region" description="Helical" evidence="1">
    <location>
        <begin position="111"/>
        <end position="133"/>
    </location>
</feature>
<evidence type="ECO:0000313" key="4">
    <source>
        <dbReference type="Proteomes" id="UP000314986"/>
    </source>
</evidence>
<reference evidence="3" key="4">
    <citation type="submission" date="2025-08" db="UniProtKB">
        <authorList>
            <consortium name="Ensembl"/>
        </authorList>
    </citation>
    <scope>IDENTIFICATION</scope>
</reference>
<dbReference type="AlphaFoldDB" id="A0A4W3I5H1"/>
<dbReference type="CDD" id="cd00063">
    <property type="entry name" value="FN3"/>
    <property type="match status" value="1"/>
</dbReference>
<dbReference type="OMA" id="HTMAKET"/>
<dbReference type="InParanoid" id="A0A4W3I5H1"/>
<evidence type="ECO:0000259" key="2">
    <source>
        <dbReference type="PROSITE" id="PS50853"/>
    </source>
</evidence>
<reference evidence="3" key="5">
    <citation type="submission" date="2025-09" db="UniProtKB">
        <authorList>
            <consortium name="Ensembl"/>
        </authorList>
    </citation>
    <scope>IDENTIFICATION</scope>
</reference>
<reference evidence="4" key="1">
    <citation type="journal article" date="2006" name="Science">
        <title>Ancient noncoding elements conserved in the human genome.</title>
        <authorList>
            <person name="Venkatesh B."/>
            <person name="Kirkness E.F."/>
            <person name="Loh Y.H."/>
            <person name="Halpern A.L."/>
            <person name="Lee A.P."/>
            <person name="Johnson J."/>
            <person name="Dandona N."/>
            <person name="Viswanathan L.D."/>
            <person name="Tay A."/>
            <person name="Venter J.C."/>
            <person name="Strausberg R.L."/>
            <person name="Brenner S."/>
        </authorList>
    </citation>
    <scope>NUCLEOTIDE SEQUENCE [LARGE SCALE GENOMIC DNA]</scope>
</reference>
<dbReference type="InterPro" id="IPR013783">
    <property type="entry name" value="Ig-like_fold"/>
</dbReference>
<keyword evidence="4" id="KW-1185">Reference proteome</keyword>
<feature type="domain" description="Fibronectin type-III" evidence="2">
    <location>
        <begin position="1"/>
        <end position="99"/>
    </location>
</feature>
<keyword evidence="1" id="KW-0472">Membrane</keyword>
<gene>
    <name evidence="3" type="primary">LOC103178215</name>
</gene>
<dbReference type="PROSITE" id="PS50853">
    <property type="entry name" value="FN3"/>
    <property type="match status" value="1"/>
</dbReference>
<dbReference type="OrthoDB" id="8566281at2759"/>
<dbReference type="RefSeq" id="XP_007891030.2">
    <property type="nucleotide sequence ID" value="XM_007892839.2"/>
</dbReference>
<evidence type="ECO:0000256" key="1">
    <source>
        <dbReference type="SAM" id="Phobius"/>
    </source>
</evidence>
<dbReference type="Ensembl" id="ENSCMIT00000025632.1">
    <property type="protein sequence ID" value="ENSCMIP00000025219.1"/>
    <property type="gene ID" value="ENSCMIG00000011095.1"/>
</dbReference>
<organism evidence="3 4">
    <name type="scientific">Callorhinchus milii</name>
    <name type="common">Ghost shark</name>
    <dbReference type="NCBI Taxonomy" id="7868"/>
    <lineage>
        <taxon>Eukaryota</taxon>
        <taxon>Metazoa</taxon>
        <taxon>Chordata</taxon>
        <taxon>Craniata</taxon>
        <taxon>Vertebrata</taxon>
        <taxon>Chondrichthyes</taxon>
        <taxon>Holocephali</taxon>
        <taxon>Chimaeriformes</taxon>
        <taxon>Callorhinchidae</taxon>
        <taxon>Callorhinchus</taxon>
    </lineage>
</organism>
<dbReference type="Pfam" id="PF00041">
    <property type="entry name" value="fn3"/>
    <property type="match status" value="1"/>
</dbReference>